<reference evidence="1" key="1">
    <citation type="submission" date="2019-11" db="EMBL/GenBank/DDBJ databases">
        <title>Nori genome reveals adaptations in red seaweeds to the harsh intertidal environment.</title>
        <authorList>
            <person name="Wang D."/>
            <person name="Mao Y."/>
        </authorList>
    </citation>
    <scope>NUCLEOTIDE SEQUENCE</scope>
    <source>
        <tissue evidence="1">Gametophyte</tissue>
    </source>
</reference>
<gene>
    <name evidence="1" type="ORF">I4F81_008554</name>
</gene>
<sequence length="604" mass="62705">MGGPLSPDSSGGVASLADDDLSVDAASSRTGSCPSVSSSWGALQTALPRILIVSRRHMRKDKFVDFVGEYHLTLILRYGACPVIVPRCVGADTTPEEVTRLIDAYEPVHGVLLCEGEDIDLSAWPGALGPDDGGLSPEQAAAVAASHPSDAEVDVAKDLIEFELVRRCAARGIPYLGICRGSQLLNVYRGGSLYLDIDTQVAGGVSHINYANYDGHRHPVTVTPSTPLADWFDQAPALDVNSYHHQGVRSLAAGLSPMAHSPDGLVEAFYDTTFDPDNGRYTVGLQFHPERMQDASGVYDYPGCVGAYESFGRAVRAYARRVGGGGAPPEPVEAAAEVVPPPVVVVEDPSRSAVDHRKGGVGVASRPTGDPSVVAAPKPPAGAAAAPAADRGAARSGTSSAIRRARSPPASPRVVHEDASPPSASLLVGQRLSPRVSRAHWDAVKTFDLASAIYRSRRASEVAAVTRFSRGASLLAATASPAMSLHATVHGGCAARDALGDLYCSGSSTTHADVPPPPQVDPVAQLETAVVAAAAALARMTPTELVDAADTLRGLVGVADRLRERGQALEGGGGRPRLAKGGLSDEEEESRPQACVPAVPGVKA</sequence>
<name>A0ACC3C7V7_PYRYE</name>
<keyword evidence="2" id="KW-1185">Reference proteome</keyword>
<organism evidence="1 2">
    <name type="scientific">Pyropia yezoensis</name>
    <name type="common">Susabi-nori</name>
    <name type="synonym">Porphyra yezoensis</name>
    <dbReference type="NCBI Taxonomy" id="2788"/>
    <lineage>
        <taxon>Eukaryota</taxon>
        <taxon>Rhodophyta</taxon>
        <taxon>Bangiophyceae</taxon>
        <taxon>Bangiales</taxon>
        <taxon>Bangiaceae</taxon>
        <taxon>Pyropia</taxon>
    </lineage>
</organism>
<dbReference type="EMBL" id="CM020619">
    <property type="protein sequence ID" value="KAK1866034.1"/>
    <property type="molecule type" value="Genomic_DNA"/>
</dbReference>
<accession>A0ACC3C7V7</accession>
<evidence type="ECO:0000313" key="1">
    <source>
        <dbReference type="EMBL" id="KAK1866034.1"/>
    </source>
</evidence>
<proteinExistence type="predicted"/>
<protein>
    <submittedName>
        <fullName evidence="1">Uncharacterized protein</fullName>
    </submittedName>
</protein>
<dbReference type="Proteomes" id="UP000798662">
    <property type="component" value="Chromosome 2"/>
</dbReference>
<evidence type="ECO:0000313" key="2">
    <source>
        <dbReference type="Proteomes" id="UP000798662"/>
    </source>
</evidence>
<comment type="caution">
    <text evidence="1">The sequence shown here is derived from an EMBL/GenBank/DDBJ whole genome shotgun (WGS) entry which is preliminary data.</text>
</comment>